<comment type="caution">
    <text evidence="1">The sequence shown here is derived from an EMBL/GenBank/DDBJ whole genome shotgun (WGS) entry which is preliminary data.</text>
</comment>
<keyword evidence="2" id="KW-1185">Reference proteome</keyword>
<accession>A0A4S8HQW0</accession>
<dbReference type="OrthoDB" id="1264821at2"/>
<protein>
    <submittedName>
        <fullName evidence="1">Uncharacterized protein</fullName>
    </submittedName>
</protein>
<dbReference type="Proteomes" id="UP000306918">
    <property type="component" value="Unassembled WGS sequence"/>
</dbReference>
<name>A0A4S8HQW0_9BACT</name>
<evidence type="ECO:0000313" key="2">
    <source>
        <dbReference type="Proteomes" id="UP000306918"/>
    </source>
</evidence>
<gene>
    <name evidence="1" type="ORF">FAM09_18270</name>
</gene>
<reference evidence="1 2" key="1">
    <citation type="submission" date="2019-04" db="EMBL/GenBank/DDBJ databases">
        <title>Niastella caeni sp. nov., isolated from activated sludge.</title>
        <authorList>
            <person name="Sheng M."/>
        </authorList>
    </citation>
    <scope>NUCLEOTIDE SEQUENCE [LARGE SCALE GENOMIC DNA]</scope>
    <source>
        <strain evidence="1 2">HX-2-15</strain>
    </source>
</reference>
<evidence type="ECO:0000313" key="1">
    <source>
        <dbReference type="EMBL" id="THU36909.1"/>
    </source>
</evidence>
<proteinExistence type="predicted"/>
<dbReference type="EMBL" id="STFF01000005">
    <property type="protein sequence ID" value="THU36909.1"/>
    <property type="molecule type" value="Genomic_DNA"/>
</dbReference>
<organism evidence="1 2">
    <name type="scientific">Niastella caeni</name>
    <dbReference type="NCBI Taxonomy" id="2569763"/>
    <lineage>
        <taxon>Bacteria</taxon>
        <taxon>Pseudomonadati</taxon>
        <taxon>Bacteroidota</taxon>
        <taxon>Chitinophagia</taxon>
        <taxon>Chitinophagales</taxon>
        <taxon>Chitinophagaceae</taxon>
        <taxon>Niastella</taxon>
    </lineage>
</organism>
<dbReference type="AlphaFoldDB" id="A0A4S8HQW0"/>
<sequence>MDHVKNYFNAYPVSNQCFETSDRLLFHNIQDALEHAEVLNDKKVIPYKRVTPVKKGIEKQKSTKRKAGSLIIKMEAAKTEDELKSLLPKNEKRKSVLATYNKRLQSLQAAEQSVETIKI</sequence>
<dbReference type="RefSeq" id="WP_136578585.1">
    <property type="nucleotide sequence ID" value="NZ_STFF01000005.1"/>
</dbReference>